<evidence type="ECO:0000256" key="3">
    <source>
        <dbReference type="ARBA" id="ARBA00022729"/>
    </source>
</evidence>
<keyword evidence="2" id="KW-0964">Secreted</keyword>
<dbReference type="EMBL" id="CP119903">
    <property type="protein sequence ID" value="WFD23887.1"/>
    <property type="molecule type" value="Genomic_DNA"/>
</dbReference>
<evidence type="ECO:0000256" key="9">
    <source>
        <dbReference type="ARBA" id="ARBA00047591"/>
    </source>
</evidence>
<accession>A0AAF0IZS9</accession>
<evidence type="ECO:0000256" key="7">
    <source>
        <dbReference type="ARBA" id="ARBA00023157"/>
    </source>
</evidence>
<dbReference type="AlphaFoldDB" id="A0AAF0IZS9"/>
<evidence type="ECO:0000256" key="6">
    <source>
        <dbReference type="ARBA" id="ARBA00023098"/>
    </source>
</evidence>
<evidence type="ECO:0000256" key="5">
    <source>
        <dbReference type="ARBA" id="ARBA00022963"/>
    </source>
</evidence>
<gene>
    <name evidence="12" type="ORF">MEQU1_002581</name>
</gene>
<organism evidence="12 13">
    <name type="scientific">Malassezia equina</name>
    <dbReference type="NCBI Taxonomy" id="1381935"/>
    <lineage>
        <taxon>Eukaryota</taxon>
        <taxon>Fungi</taxon>
        <taxon>Dikarya</taxon>
        <taxon>Basidiomycota</taxon>
        <taxon>Ustilaginomycotina</taxon>
        <taxon>Malasseziomycetes</taxon>
        <taxon>Malasseziales</taxon>
        <taxon>Malasseziaceae</taxon>
        <taxon>Malassezia</taxon>
    </lineage>
</organism>
<dbReference type="SUPFAM" id="SSF53474">
    <property type="entry name" value="alpha/beta-Hydrolases"/>
    <property type="match status" value="1"/>
</dbReference>
<dbReference type="GO" id="GO:0016042">
    <property type="term" value="P:lipid catabolic process"/>
    <property type="evidence" value="ECO:0007669"/>
    <property type="project" value="UniProtKB-KW"/>
</dbReference>
<feature type="domain" description="Fungal lipase-type" evidence="11">
    <location>
        <begin position="123"/>
        <end position="261"/>
    </location>
</feature>
<evidence type="ECO:0000313" key="12">
    <source>
        <dbReference type="EMBL" id="WFD23887.1"/>
    </source>
</evidence>
<dbReference type="PANTHER" id="PTHR45856:SF25">
    <property type="entry name" value="FUNGAL LIPASE-LIKE DOMAIN-CONTAINING PROTEIN"/>
    <property type="match status" value="1"/>
</dbReference>
<sequence>MPKGLKLFHGFQEPYIEIVDQVYDSIKKFTKEMNETQIGHCPALVEARFSHRELSSMAQPVDVPYNISEFSLAAALAQESNCNESDYSVGDKLADSKLLFSFGNGDFKQHFLIYHSKSLGVTVSFQGTNSSSLLSTIHDFDVIPMPADPRYRKYMPDGVRFMDGFQRAYTDLVDVVFEKVKQYKQEYNETRVSIVGHSLGAAIGLIASVDVEHRMDDGLYKSYLFGLPRVGNVIWANHVDKTIGKKLHWVVNGRDWVPHVAIRIAGYQHPSNYVWIYPANSTIWQLYPGQENVHGFNTVPLDQLSADDHQGIYFGTQVGGPTDNCPAAVGKGRQF</sequence>
<keyword evidence="6" id="KW-0443">Lipid metabolism</keyword>
<keyword evidence="7" id="KW-1015">Disulfide bond</keyword>
<evidence type="ECO:0000313" key="13">
    <source>
        <dbReference type="Proteomes" id="UP001214415"/>
    </source>
</evidence>
<comment type="catalytic activity">
    <reaction evidence="10">
        <text>a monoacylglycerol + H2O = glycerol + a fatty acid + H(+)</text>
        <dbReference type="Rhea" id="RHEA:15245"/>
        <dbReference type="ChEBI" id="CHEBI:15377"/>
        <dbReference type="ChEBI" id="CHEBI:15378"/>
        <dbReference type="ChEBI" id="CHEBI:17408"/>
        <dbReference type="ChEBI" id="CHEBI:17754"/>
        <dbReference type="ChEBI" id="CHEBI:28868"/>
    </reaction>
</comment>
<reference evidence="12" key="1">
    <citation type="submission" date="2023-03" db="EMBL/GenBank/DDBJ databases">
        <title>Mating type loci evolution in Malassezia.</title>
        <authorList>
            <person name="Coelho M.A."/>
        </authorList>
    </citation>
    <scope>NUCLEOTIDE SEQUENCE</scope>
    <source>
        <strain evidence="12">CBS 12830</strain>
    </source>
</reference>
<proteinExistence type="inferred from homology"/>
<dbReference type="Gene3D" id="3.40.50.1820">
    <property type="entry name" value="alpha/beta hydrolase"/>
    <property type="match status" value="1"/>
</dbReference>
<evidence type="ECO:0000256" key="8">
    <source>
        <dbReference type="ARBA" id="ARBA00043996"/>
    </source>
</evidence>
<comment type="catalytic activity">
    <reaction evidence="9">
        <text>a diacylglycerol + H2O = a monoacylglycerol + a fatty acid + H(+)</text>
        <dbReference type="Rhea" id="RHEA:32731"/>
        <dbReference type="ChEBI" id="CHEBI:15377"/>
        <dbReference type="ChEBI" id="CHEBI:15378"/>
        <dbReference type="ChEBI" id="CHEBI:17408"/>
        <dbReference type="ChEBI" id="CHEBI:18035"/>
        <dbReference type="ChEBI" id="CHEBI:28868"/>
    </reaction>
</comment>
<dbReference type="InterPro" id="IPR051218">
    <property type="entry name" value="Sec_MonoDiacylglyc_Lipase"/>
</dbReference>
<dbReference type="GO" id="GO:0005576">
    <property type="term" value="C:extracellular region"/>
    <property type="evidence" value="ECO:0007669"/>
    <property type="project" value="UniProtKB-SubCell"/>
</dbReference>
<evidence type="ECO:0000259" key="11">
    <source>
        <dbReference type="Pfam" id="PF01764"/>
    </source>
</evidence>
<keyword evidence="4" id="KW-0378">Hydrolase</keyword>
<keyword evidence="5" id="KW-0442">Lipid degradation</keyword>
<comment type="similarity">
    <text evidence="8">Belongs to the AB hydrolase superfamily. Lipase family. Class 3 subfamily.</text>
</comment>
<dbReference type="Pfam" id="PF01764">
    <property type="entry name" value="Lipase_3"/>
    <property type="match status" value="1"/>
</dbReference>
<name>A0AAF0IZS9_9BASI</name>
<evidence type="ECO:0000256" key="1">
    <source>
        <dbReference type="ARBA" id="ARBA00004613"/>
    </source>
</evidence>
<dbReference type="InterPro" id="IPR002921">
    <property type="entry name" value="Fungal_lipase-type"/>
</dbReference>
<evidence type="ECO:0000256" key="10">
    <source>
        <dbReference type="ARBA" id="ARBA00048461"/>
    </source>
</evidence>
<protein>
    <recommendedName>
        <fullName evidence="11">Fungal lipase-type domain-containing protein</fullName>
    </recommendedName>
</protein>
<dbReference type="InterPro" id="IPR029058">
    <property type="entry name" value="AB_hydrolase_fold"/>
</dbReference>
<comment type="subcellular location">
    <subcellularLocation>
        <location evidence="1">Secreted</location>
    </subcellularLocation>
</comment>
<dbReference type="GO" id="GO:0016787">
    <property type="term" value="F:hydrolase activity"/>
    <property type="evidence" value="ECO:0007669"/>
    <property type="project" value="UniProtKB-KW"/>
</dbReference>
<keyword evidence="3" id="KW-0732">Signal</keyword>
<dbReference type="CDD" id="cd00519">
    <property type="entry name" value="Lipase_3"/>
    <property type="match status" value="1"/>
</dbReference>
<evidence type="ECO:0000256" key="4">
    <source>
        <dbReference type="ARBA" id="ARBA00022801"/>
    </source>
</evidence>
<dbReference type="Proteomes" id="UP001214415">
    <property type="component" value="Chromosome 4"/>
</dbReference>
<dbReference type="PANTHER" id="PTHR45856">
    <property type="entry name" value="ALPHA/BETA-HYDROLASES SUPERFAMILY PROTEIN"/>
    <property type="match status" value="1"/>
</dbReference>
<evidence type="ECO:0000256" key="2">
    <source>
        <dbReference type="ARBA" id="ARBA00022525"/>
    </source>
</evidence>
<keyword evidence="13" id="KW-1185">Reference proteome</keyword>